<evidence type="ECO:0000256" key="1">
    <source>
        <dbReference type="ARBA" id="ARBA00004571"/>
    </source>
</evidence>
<dbReference type="OrthoDB" id="9763670at2"/>
<keyword evidence="18" id="KW-1185">Reference proteome</keyword>
<dbReference type="eggNOG" id="COG4771">
    <property type="taxonomic scope" value="Bacteria"/>
</dbReference>
<evidence type="ECO:0000256" key="2">
    <source>
        <dbReference type="ARBA" id="ARBA00009810"/>
    </source>
</evidence>
<dbReference type="Gene3D" id="2.40.170.20">
    <property type="entry name" value="TonB-dependent receptor, beta-barrel domain"/>
    <property type="match status" value="1"/>
</dbReference>
<dbReference type="NCBIfam" id="TIGR01783">
    <property type="entry name" value="TonB-siderophor"/>
    <property type="match status" value="1"/>
</dbReference>
<dbReference type="AlphaFoldDB" id="D5V0Q7"/>
<protein>
    <submittedName>
        <fullName evidence="17">TonB-dependent siderophore receptor</fullName>
    </submittedName>
</protein>
<evidence type="ECO:0000313" key="18">
    <source>
        <dbReference type="Proteomes" id="UP000000939"/>
    </source>
</evidence>
<dbReference type="EMBL" id="CP001999">
    <property type="protein sequence ID" value="ADG93869.1"/>
    <property type="molecule type" value="Genomic_DNA"/>
</dbReference>
<dbReference type="KEGG" id="ant:Arnit_2217"/>
<dbReference type="GO" id="GO:0015343">
    <property type="term" value="F:siderophore-iron transmembrane transporter activity"/>
    <property type="evidence" value="ECO:0007669"/>
    <property type="project" value="InterPro"/>
</dbReference>
<dbReference type="InterPro" id="IPR000531">
    <property type="entry name" value="Beta-barrel_TonB"/>
</dbReference>
<keyword evidence="10 13" id="KW-0472">Membrane</keyword>
<dbReference type="InterPro" id="IPR036942">
    <property type="entry name" value="Beta-barrel_TonB_sf"/>
</dbReference>
<dbReference type="Proteomes" id="UP000000939">
    <property type="component" value="Chromosome"/>
</dbReference>
<feature type="domain" description="TonB-dependent receptor-like beta-barrel" evidence="15">
    <location>
        <begin position="264"/>
        <end position="660"/>
    </location>
</feature>
<keyword evidence="12 13" id="KW-0998">Cell outer membrane</keyword>
<name>D5V0Q7_ARCNC</name>
<evidence type="ECO:0000256" key="7">
    <source>
        <dbReference type="ARBA" id="ARBA00023004"/>
    </source>
</evidence>
<sequence precursor="true">MKIRELIILSVISLSTSTTLYGKDSAQEMDNITVTANKVEENIQDVPQSITVISGEVLEERGIKTIVDVINEIPNMASIPDRGVKVNFRGLNASLFTENNPIVVYVDGIPTSSKRAFNTSLENVERIEVLRGPQGTLYGKDAIGGVINIITKEPTNYTSGNIGVEYGSNNYKRTTFNVNTPIIDNKLFFNLNGEITSTDGWINNKYKGDKKAAKEDDKSFGTSLYYKATDKLSTKLVLKKEKIKNYGFKGYGIVGSTNLYEFKRKNAENTSFEEPMLEKNSIDSQSIDIKYESDNYIFDAVTVHRKTNLKGNYDADFTNGTTLDGSYLFNDASSDTYSQEIRLSNKENDGIRWVTGLYLDKEEKNKDAYGSETIMNGVNFGKTNTVSSIDSTTQAIFGQAMIPLNKQLKLTLGGRYQKIKREIDLNGFSNTTKNNEYNDKRSWNVFIPKVALDYKINENFSPYVSVSKGYMPGGFNVLARNSKKEDNRFEPERSTNYEIGIKGSVGDFMFTAAIFRMDIKDIHINRQETVGATTNYYTDNADKAHSEGIEFDFRYFPTDRIEVSGALGFIKTKYDSYVAGDNDFSGKEIETTPSHTANLSVAYYHPNGFYARTDVRNQGSMSFYDDAHKTFPKEDGYTLVDVKVGYKFSDWDIYVYGKNLTDEKYINTYEANSLFTMATFGDPRFFGIGARYRF</sequence>
<dbReference type="SUPFAM" id="SSF56935">
    <property type="entry name" value="Porins"/>
    <property type="match status" value="1"/>
</dbReference>
<evidence type="ECO:0000256" key="11">
    <source>
        <dbReference type="ARBA" id="ARBA00023170"/>
    </source>
</evidence>
<dbReference type="GO" id="GO:0009279">
    <property type="term" value="C:cell outer membrane"/>
    <property type="evidence" value="ECO:0007669"/>
    <property type="project" value="UniProtKB-SubCell"/>
</dbReference>
<evidence type="ECO:0000256" key="9">
    <source>
        <dbReference type="ARBA" id="ARBA00023077"/>
    </source>
</evidence>
<evidence type="ECO:0000256" key="4">
    <source>
        <dbReference type="ARBA" id="ARBA00022452"/>
    </source>
</evidence>
<keyword evidence="9 14" id="KW-0798">TonB box</keyword>
<evidence type="ECO:0000259" key="16">
    <source>
        <dbReference type="Pfam" id="PF07715"/>
    </source>
</evidence>
<keyword evidence="5" id="KW-0410">Iron transport</keyword>
<dbReference type="GO" id="GO:0038023">
    <property type="term" value="F:signaling receptor activity"/>
    <property type="evidence" value="ECO:0007669"/>
    <property type="project" value="InterPro"/>
</dbReference>
<feature type="domain" description="TonB-dependent receptor plug" evidence="16">
    <location>
        <begin position="43"/>
        <end position="146"/>
    </location>
</feature>
<dbReference type="Pfam" id="PF00593">
    <property type="entry name" value="TonB_dep_Rec_b-barrel"/>
    <property type="match status" value="1"/>
</dbReference>
<dbReference type="GO" id="GO:0015891">
    <property type="term" value="P:siderophore transport"/>
    <property type="evidence" value="ECO:0007669"/>
    <property type="project" value="InterPro"/>
</dbReference>
<dbReference type="InterPro" id="IPR010105">
    <property type="entry name" value="TonB_sidphr_rcpt"/>
</dbReference>
<dbReference type="Pfam" id="PF07715">
    <property type="entry name" value="Plug"/>
    <property type="match status" value="1"/>
</dbReference>
<proteinExistence type="inferred from homology"/>
<comment type="similarity">
    <text evidence="2 13 14">Belongs to the TonB-dependent receptor family.</text>
</comment>
<evidence type="ECO:0000256" key="5">
    <source>
        <dbReference type="ARBA" id="ARBA00022496"/>
    </source>
</evidence>
<dbReference type="InterPro" id="IPR012910">
    <property type="entry name" value="Plug_dom"/>
</dbReference>
<evidence type="ECO:0000256" key="12">
    <source>
        <dbReference type="ARBA" id="ARBA00023237"/>
    </source>
</evidence>
<dbReference type="PANTHER" id="PTHR32552:SF81">
    <property type="entry name" value="TONB-DEPENDENT OUTER MEMBRANE RECEPTOR"/>
    <property type="match status" value="1"/>
</dbReference>
<dbReference type="STRING" id="572480.Arnit_2217"/>
<keyword evidence="8" id="KW-0406">Ion transport</keyword>
<keyword evidence="7" id="KW-0408">Iron</keyword>
<evidence type="ECO:0000256" key="6">
    <source>
        <dbReference type="ARBA" id="ARBA00022692"/>
    </source>
</evidence>
<dbReference type="HOGENOM" id="CLU_008287_15_2_7"/>
<keyword evidence="3 13" id="KW-0813">Transport</keyword>
<evidence type="ECO:0000256" key="13">
    <source>
        <dbReference type="PROSITE-ProRule" id="PRU01360"/>
    </source>
</evidence>
<reference evidence="17 18" key="1">
    <citation type="journal article" date="2010" name="Stand. Genomic Sci.">
        <title>Complete genome sequence of Arcobacter nitrofigilis type strain (CI).</title>
        <authorList>
            <person name="Pati A."/>
            <person name="Gronow S."/>
            <person name="Lapidus A."/>
            <person name="Copeland A."/>
            <person name="Glavina Del Rio T."/>
            <person name="Nolan M."/>
            <person name="Lucas S."/>
            <person name="Tice H."/>
            <person name="Cheng J.F."/>
            <person name="Han C."/>
            <person name="Chertkov O."/>
            <person name="Bruce D."/>
            <person name="Tapia R."/>
            <person name="Goodwin L."/>
            <person name="Pitluck S."/>
            <person name="Liolios K."/>
            <person name="Ivanova N."/>
            <person name="Mavromatis K."/>
            <person name="Chen A."/>
            <person name="Palaniappan K."/>
            <person name="Land M."/>
            <person name="Hauser L."/>
            <person name="Chang Y.J."/>
            <person name="Jeffries C.D."/>
            <person name="Detter J.C."/>
            <person name="Rohde M."/>
            <person name="Goker M."/>
            <person name="Bristow J."/>
            <person name="Eisen J.A."/>
            <person name="Markowitz V."/>
            <person name="Hugenholtz P."/>
            <person name="Klenk H.P."/>
            <person name="Kyrpides N.C."/>
        </authorList>
    </citation>
    <scope>NUCLEOTIDE SEQUENCE [LARGE SCALE GENOMIC DNA]</scope>
    <source>
        <strain evidence="18">ATCC 33309 / DSM 7299 / CCUG 15893 / LMG 7604 / NCTC 12251 / CI</strain>
    </source>
</reference>
<dbReference type="PANTHER" id="PTHR32552">
    <property type="entry name" value="FERRICHROME IRON RECEPTOR-RELATED"/>
    <property type="match status" value="1"/>
</dbReference>
<accession>D5V0Q7</accession>
<dbReference type="InterPro" id="IPR039426">
    <property type="entry name" value="TonB-dep_rcpt-like"/>
</dbReference>
<evidence type="ECO:0000256" key="14">
    <source>
        <dbReference type="RuleBase" id="RU003357"/>
    </source>
</evidence>
<comment type="subcellular location">
    <subcellularLocation>
        <location evidence="1 13">Cell outer membrane</location>
        <topology evidence="1 13">Multi-pass membrane protein</topology>
    </subcellularLocation>
</comment>
<evidence type="ECO:0000256" key="8">
    <source>
        <dbReference type="ARBA" id="ARBA00023065"/>
    </source>
</evidence>
<dbReference type="CDD" id="cd01347">
    <property type="entry name" value="ligand_gated_channel"/>
    <property type="match status" value="1"/>
</dbReference>
<evidence type="ECO:0000259" key="15">
    <source>
        <dbReference type="Pfam" id="PF00593"/>
    </source>
</evidence>
<evidence type="ECO:0000256" key="3">
    <source>
        <dbReference type="ARBA" id="ARBA00022448"/>
    </source>
</evidence>
<dbReference type="PROSITE" id="PS52016">
    <property type="entry name" value="TONB_DEPENDENT_REC_3"/>
    <property type="match status" value="1"/>
</dbReference>
<keyword evidence="11 17" id="KW-0675">Receptor</keyword>
<evidence type="ECO:0000256" key="10">
    <source>
        <dbReference type="ARBA" id="ARBA00023136"/>
    </source>
</evidence>
<organism evidence="17 18">
    <name type="scientific">Arcobacter nitrofigilis (strain ATCC 33309 / DSM 7299 / CCUG 15893 / LMG 7604 / NCTC 12251 / CI)</name>
    <name type="common">Campylobacter nitrofigilis</name>
    <dbReference type="NCBI Taxonomy" id="572480"/>
    <lineage>
        <taxon>Bacteria</taxon>
        <taxon>Pseudomonadati</taxon>
        <taxon>Campylobacterota</taxon>
        <taxon>Epsilonproteobacteria</taxon>
        <taxon>Campylobacterales</taxon>
        <taxon>Arcobacteraceae</taxon>
        <taxon>Arcobacter</taxon>
    </lineage>
</organism>
<dbReference type="RefSeq" id="WP_013136014.1">
    <property type="nucleotide sequence ID" value="NC_014166.1"/>
</dbReference>
<gene>
    <name evidence="17" type="ordered locus">Arnit_2217</name>
</gene>
<keyword evidence="6 13" id="KW-0812">Transmembrane</keyword>
<evidence type="ECO:0000313" key="17">
    <source>
        <dbReference type="EMBL" id="ADG93869.1"/>
    </source>
</evidence>
<keyword evidence="4 13" id="KW-1134">Transmembrane beta strand</keyword>